<dbReference type="SUPFAM" id="SSF55811">
    <property type="entry name" value="Nudix"/>
    <property type="match status" value="1"/>
</dbReference>
<dbReference type="Pfam" id="PF00293">
    <property type="entry name" value="NUDIX"/>
    <property type="match status" value="1"/>
</dbReference>
<dbReference type="InterPro" id="IPR000086">
    <property type="entry name" value="NUDIX_hydrolase_dom"/>
</dbReference>
<dbReference type="CDD" id="cd03673">
    <property type="entry name" value="NUDIX_Ap6A_hydrolase"/>
    <property type="match status" value="1"/>
</dbReference>
<protein>
    <recommendedName>
        <fullName evidence="2">Nudix hydrolase domain-containing protein</fullName>
    </recommendedName>
</protein>
<dbReference type="PANTHER" id="PTHR21340:SF0">
    <property type="entry name" value="BIS(5'-NUCLEOSYL)-TETRAPHOSPHATASE [ASYMMETRICAL]"/>
    <property type="match status" value="1"/>
</dbReference>
<dbReference type="GO" id="GO:0006754">
    <property type="term" value="P:ATP biosynthetic process"/>
    <property type="evidence" value="ECO:0007669"/>
    <property type="project" value="TreeGrafter"/>
</dbReference>
<organism evidence="3">
    <name type="scientific">marine sediment metagenome</name>
    <dbReference type="NCBI Taxonomy" id="412755"/>
    <lineage>
        <taxon>unclassified sequences</taxon>
        <taxon>metagenomes</taxon>
        <taxon>ecological metagenomes</taxon>
    </lineage>
</organism>
<dbReference type="GO" id="GO:0004081">
    <property type="term" value="F:bis(5'-nucleosyl)-tetraphosphatase (asymmetrical) activity"/>
    <property type="evidence" value="ECO:0007669"/>
    <property type="project" value="TreeGrafter"/>
</dbReference>
<dbReference type="AlphaFoldDB" id="X0X5D4"/>
<dbReference type="InterPro" id="IPR051325">
    <property type="entry name" value="Nudix_hydrolase_domain"/>
</dbReference>
<name>X0X5D4_9ZZZZ</name>
<feature type="domain" description="Nudix hydrolase" evidence="2">
    <location>
        <begin position="13"/>
        <end position="109"/>
    </location>
</feature>
<evidence type="ECO:0000259" key="2">
    <source>
        <dbReference type="PROSITE" id="PS51462"/>
    </source>
</evidence>
<dbReference type="InterPro" id="IPR015797">
    <property type="entry name" value="NUDIX_hydrolase-like_dom_sf"/>
</dbReference>
<dbReference type="PANTHER" id="PTHR21340">
    <property type="entry name" value="DIADENOSINE 5,5-P1,P4-TETRAPHOSPHATE PYROPHOSPHOHYDROLASE MUTT"/>
    <property type="match status" value="1"/>
</dbReference>
<dbReference type="InterPro" id="IPR020476">
    <property type="entry name" value="Nudix_hydrolase"/>
</dbReference>
<dbReference type="EMBL" id="BARS01045365">
    <property type="protein sequence ID" value="GAG31873.1"/>
    <property type="molecule type" value="Genomic_DNA"/>
</dbReference>
<reference evidence="3" key="1">
    <citation type="journal article" date="2014" name="Front. Microbiol.">
        <title>High frequency of phylogenetically diverse reductive dehalogenase-homologous genes in deep subseafloor sedimentary metagenomes.</title>
        <authorList>
            <person name="Kawai M."/>
            <person name="Futagami T."/>
            <person name="Toyoda A."/>
            <person name="Takaki Y."/>
            <person name="Nishi S."/>
            <person name="Hori S."/>
            <person name="Arai W."/>
            <person name="Tsubouchi T."/>
            <person name="Morono Y."/>
            <person name="Uchiyama I."/>
            <person name="Ito T."/>
            <person name="Fujiyama A."/>
            <person name="Inagaki F."/>
            <person name="Takami H."/>
        </authorList>
    </citation>
    <scope>NUCLEOTIDE SEQUENCE</scope>
    <source>
        <strain evidence="3">Expedition CK06-06</strain>
    </source>
</reference>
<dbReference type="Gene3D" id="3.90.79.10">
    <property type="entry name" value="Nucleoside Triphosphate Pyrophosphohydrolase"/>
    <property type="match status" value="1"/>
</dbReference>
<comment type="caution">
    <text evidence="3">The sequence shown here is derived from an EMBL/GenBank/DDBJ whole genome shotgun (WGS) entry which is preliminary data.</text>
</comment>
<keyword evidence="1" id="KW-0378">Hydrolase</keyword>
<dbReference type="InterPro" id="IPR020084">
    <property type="entry name" value="NUDIX_hydrolase_CS"/>
</dbReference>
<dbReference type="PROSITE" id="PS51462">
    <property type="entry name" value="NUDIX"/>
    <property type="match status" value="1"/>
</dbReference>
<dbReference type="GO" id="GO:0006167">
    <property type="term" value="P:AMP biosynthetic process"/>
    <property type="evidence" value="ECO:0007669"/>
    <property type="project" value="TreeGrafter"/>
</dbReference>
<sequence length="109" mass="11761">MAKGASSKKLPVERAVSAGGVVYRRGGEGIEVVLCGRTAEGIWGLPKGTPDANESLEETAVREVGEETGLRVAIEAKIDTIEYWFAQEGVRYHKFVHHYLMVATGGSLD</sequence>
<evidence type="ECO:0000256" key="1">
    <source>
        <dbReference type="ARBA" id="ARBA00022801"/>
    </source>
</evidence>
<dbReference type="PRINTS" id="PR00502">
    <property type="entry name" value="NUDIXFAMILY"/>
</dbReference>
<proteinExistence type="predicted"/>
<dbReference type="PROSITE" id="PS00893">
    <property type="entry name" value="NUDIX_BOX"/>
    <property type="match status" value="1"/>
</dbReference>
<gene>
    <name evidence="3" type="ORF">S01H1_68406</name>
</gene>
<accession>X0X5D4</accession>
<evidence type="ECO:0000313" key="3">
    <source>
        <dbReference type="EMBL" id="GAG31873.1"/>
    </source>
</evidence>
<feature type="non-terminal residue" evidence="3">
    <location>
        <position position="109"/>
    </location>
</feature>